<feature type="transmembrane region" description="Helical" evidence="9">
    <location>
        <begin position="170"/>
        <end position="190"/>
    </location>
</feature>
<comment type="subcellular location">
    <subcellularLocation>
        <location evidence="1 9">Cell membrane</location>
        <topology evidence="1 9">Multi-pass membrane protein</topology>
    </subcellularLocation>
</comment>
<dbReference type="GO" id="GO:0005886">
    <property type="term" value="C:plasma membrane"/>
    <property type="evidence" value="ECO:0007669"/>
    <property type="project" value="UniProtKB-SubCell"/>
</dbReference>
<feature type="transmembrane region" description="Helical" evidence="9">
    <location>
        <begin position="92"/>
        <end position="116"/>
    </location>
</feature>
<dbReference type="EMBL" id="FLQY01000399">
    <property type="protein sequence ID" value="SBT11193.1"/>
    <property type="molecule type" value="Genomic_DNA"/>
</dbReference>
<keyword evidence="7 9" id="KW-0472">Membrane</keyword>
<dbReference type="InterPro" id="IPR003010">
    <property type="entry name" value="C-N_Hydrolase"/>
</dbReference>
<dbReference type="Pfam" id="PF00795">
    <property type="entry name" value="CN_hydrolase"/>
    <property type="match status" value="1"/>
</dbReference>
<dbReference type="InterPro" id="IPR045378">
    <property type="entry name" value="LNT_N"/>
</dbReference>
<evidence type="ECO:0000256" key="6">
    <source>
        <dbReference type="ARBA" id="ARBA00022989"/>
    </source>
</evidence>
<dbReference type="PANTHER" id="PTHR38686:SF1">
    <property type="entry name" value="APOLIPOPROTEIN N-ACYLTRANSFERASE"/>
    <property type="match status" value="1"/>
</dbReference>
<keyword evidence="6 9" id="KW-1133">Transmembrane helix</keyword>
<reference evidence="11 12" key="1">
    <citation type="submission" date="2016-06" db="EMBL/GenBank/DDBJ databases">
        <authorList>
            <person name="Kjaerup R.B."/>
            <person name="Dalgaard T.S."/>
            <person name="Juul-Madsen H.R."/>
        </authorList>
    </citation>
    <scope>NUCLEOTIDE SEQUENCE [LARGE SCALE GENOMIC DNA]</scope>
    <source>
        <strain evidence="11">2</strain>
    </source>
</reference>
<keyword evidence="5 9" id="KW-0812">Transmembrane</keyword>
<evidence type="ECO:0000256" key="7">
    <source>
        <dbReference type="ARBA" id="ARBA00023136"/>
    </source>
</evidence>
<dbReference type="RefSeq" id="WP_245664350.1">
    <property type="nucleotide sequence ID" value="NZ_FLQY01000399.1"/>
</dbReference>
<dbReference type="EC" id="2.3.1.269" evidence="9"/>
<feature type="transmembrane region" description="Helical" evidence="9">
    <location>
        <begin position="59"/>
        <end position="80"/>
    </location>
</feature>
<feature type="transmembrane region" description="Helical" evidence="9">
    <location>
        <begin position="211"/>
        <end position="231"/>
    </location>
</feature>
<evidence type="ECO:0000256" key="9">
    <source>
        <dbReference type="HAMAP-Rule" id="MF_01148"/>
    </source>
</evidence>
<dbReference type="GO" id="GO:0042158">
    <property type="term" value="P:lipoprotein biosynthetic process"/>
    <property type="evidence" value="ECO:0007669"/>
    <property type="project" value="UniProtKB-UniRule"/>
</dbReference>
<dbReference type="CDD" id="cd07571">
    <property type="entry name" value="ALP_N-acyl_transferase"/>
    <property type="match status" value="1"/>
</dbReference>
<keyword evidence="8 9" id="KW-0012">Acyltransferase</keyword>
<evidence type="ECO:0000259" key="10">
    <source>
        <dbReference type="PROSITE" id="PS50263"/>
    </source>
</evidence>
<evidence type="ECO:0000256" key="1">
    <source>
        <dbReference type="ARBA" id="ARBA00004651"/>
    </source>
</evidence>
<organism evidence="11 12">
    <name type="scientific">Candidatus Propionivibrio aalborgensis</name>
    <dbReference type="NCBI Taxonomy" id="1860101"/>
    <lineage>
        <taxon>Bacteria</taxon>
        <taxon>Pseudomonadati</taxon>
        <taxon>Pseudomonadota</taxon>
        <taxon>Betaproteobacteria</taxon>
        <taxon>Rhodocyclales</taxon>
        <taxon>Rhodocyclaceae</taxon>
        <taxon>Propionivibrio</taxon>
    </lineage>
</organism>
<dbReference type="PANTHER" id="PTHR38686">
    <property type="entry name" value="APOLIPOPROTEIN N-ACYLTRANSFERASE"/>
    <property type="match status" value="1"/>
</dbReference>
<evidence type="ECO:0000256" key="3">
    <source>
        <dbReference type="ARBA" id="ARBA00022475"/>
    </source>
</evidence>
<dbReference type="Gene3D" id="3.60.110.10">
    <property type="entry name" value="Carbon-nitrogen hydrolase"/>
    <property type="match status" value="1"/>
</dbReference>
<dbReference type="InterPro" id="IPR036526">
    <property type="entry name" value="C-N_Hydrolase_sf"/>
</dbReference>
<dbReference type="InterPro" id="IPR004563">
    <property type="entry name" value="Apolipo_AcylTrfase"/>
</dbReference>
<evidence type="ECO:0000313" key="12">
    <source>
        <dbReference type="Proteomes" id="UP000199600"/>
    </source>
</evidence>
<comment type="function">
    <text evidence="9">Catalyzes the phospholipid dependent N-acylation of the N-terminal cysteine of apolipoprotein, the last step in lipoprotein maturation.</text>
</comment>
<dbReference type="HAMAP" id="MF_01148">
    <property type="entry name" value="Lnt"/>
    <property type="match status" value="1"/>
</dbReference>
<feature type="domain" description="CN hydrolase" evidence="10">
    <location>
        <begin position="249"/>
        <end position="483"/>
    </location>
</feature>
<dbReference type="GO" id="GO:0016410">
    <property type="term" value="F:N-acyltransferase activity"/>
    <property type="evidence" value="ECO:0007669"/>
    <property type="project" value="UniProtKB-UniRule"/>
</dbReference>
<gene>
    <name evidence="9 11" type="primary">lnt</name>
    <name evidence="11" type="ORF">PROAA_930020</name>
</gene>
<dbReference type="Proteomes" id="UP000199600">
    <property type="component" value="Unassembled WGS sequence"/>
</dbReference>
<dbReference type="Pfam" id="PF20154">
    <property type="entry name" value="LNT_N"/>
    <property type="match status" value="1"/>
</dbReference>
<keyword evidence="3 9" id="KW-1003">Cell membrane</keyword>
<name>A0A1A8Y479_9RHOO</name>
<dbReference type="UniPathway" id="UPA00666"/>
<evidence type="ECO:0000256" key="4">
    <source>
        <dbReference type="ARBA" id="ARBA00022679"/>
    </source>
</evidence>
<feature type="transmembrane region" description="Helical" evidence="9">
    <location>
        <begin position="128"/>
        <end position="150"/>
    </location>
</feature>
<dbReference type="NCBIfam" id="TIGR00546">
    <property type="entry name" value="lnt"/>
    <property type="match status" value="1"/>
</dbReference>
<accession>A0A1A8Y479</accession>
<comment type="similarity">
    <text evidence="2 9">Belongs to the CN hydrolase family. Apolipoprotein N-acyltransferase subfamily.</text>
</comment>
<comment type="catalytic activity">
    <reaction evidence="9">
        <text>N-terminal S-1,2-diacyl-sn-glyceryl-L-cysteinyl-[lipoprotein] + a glycerophospholipid = N-acyl-S-1,2-diacyl-sn-glyceryl-L-cysteinyl-[lipoprotein] + a 2-acyl-sn-glycero-3-phospholipid + H(+)</text>
        <dbReference type="Rhea" id="RHEA:48228"/>
        <dbReference type="Rhea" id="RHEA-COMP:14681"/>
        <dbReference type="Rhea" id="RHEA-COMP:14684"/>
        <dbReference type="ChEBI" id="CHEBI:15378"/>
        <dbReference type="ChEBI" id="CHEBI:136912"/>
        <dbReference type="ChEBI" id="CHEBI:140656"/>
        <dbReference type="ChEBI" id="CHEBI:140657"/>
        <dbReference type="ChEBI" id="CHEBI:140660"/>
        <dbReference type="EC" id="2.3.1.269"/>
    </reaction>
</comment>
<evidence type="ECO:0000256" key="5">
    <source>
        <dbReference type="ARBA" id="ARBA00022692"/>
    </source>
</evidence>
<keyword evidence="12" id="KW-1185">Reference proteome</keyword>
<keyword evidence="4 9" id="KW-0808">Transferase</keyword>
<sequence length="516" mass="55922">MVPPVPRLIIALLLGAASVLAYAPAGWFPLIWLTLGGLYILLDGRASENGGSFKNAFAGGLLGASFGFGLFIAGVSWVYVSLSVFGGMPGAMAALATFLFCCVLSIFPALAGALFFRFSPNGWWQRSLYFACLWTLSEWLRGWILTGFPWLAAGYSQAPPSPLSGFAPVLGVYGLTLLTALLATLIGEVFRRWISVEPRPGSRNTLTKPPRWRPAIQILIVVLLLAAGNALRDVRWTSPKGESLSVALLQGNVAQDMKWRPEKFSESLRIYYRLALENPAQLTVLPETALPAFLGQVPGEYLDELKRLAERQRGDMLLGIAIGDSTRYANGAISLGQSEEQHYSKTHLVPFGEFVPPGFAWFLALANIPMSDFTPGAKLQVPMSIAGQKVAVNICYEDAFGEEIIRALPEATLLVNLSNVAWFGDSLAPAQHLQIAQLRALETGRMMLRATNTGMTAIVDAGGHVQSALKPFTRAALLGEVQGYEGATPYVRWGNWPVVSFALLLAAFFGRRNAVS</sequence>
<protein>
    <recommendedName>
        <fullName evidence="9">Apolipoprotein N-acyltransferase</fullName>
        <shortName evidence="9">ALP N-acyltransferase</shortName>
        <ecNumber evidence="9">2.3.1.269</ecNumber>
    </recommendedName>
</protein>
<evidence type="ECO:0000313" key="11">
    <source>
        <dbReference type="EMBL" id="SBT11193.1"/>
    </source>
</evidence>
<dbReference type="AlphaFoldDB" id="A0A1A8Y479"/>
<comment type="pathway">
    <text evidence="9">Protein modification; lipoprotein biosynthesis (N-acyl transfer).</text>
</comment>
<proteinExistence type="inferred from homology"/>
<evidence type="ECO:0000256" key="2">
    <source>
        <dbReference type="ARBA" id="ARBA00010065"/>
    </source>
</evidence>
<keyword evidence="11" id="KW-0449">Lipoprotein</keyword>
<evidence type="ECO:0000256" key="8">
    <source>
        <dbReference type="ARBA" id="ARBA00023315"/>
    </source>
</evidence>
<dbReference type="PROSITE" id="PS50263">
    <property type="entry name" value="CN_HYDROLASE"/>
    <property type="match status" value="1"/>
</dbReference>
<dbReference type="SUPFAM" id="SSF56317">
    <property type="entry name" value="Carbon-nitrogen hydrolase"/>
    <property type="match status" value="1"/>
</dbReference>
<feature type="transmembrane region" description="Helical" evidence="9">
    <location>
        <begin position="31"/>
        <end position="47"/>
    </location>
</feature>